<keyword evidence="8" id="KW-0858">Xylan degradation</keyword>
<dbReference type="GO" id="GO:0016798">
    <property type="term" value="F:hydrolase activity, acting on glycosyl bonds"/>
    <property type="evidence" value="ECO:0007669"/>
    <property type="project" value="UniProtKB-KW"/>
</dbReference>
<name>A0A072VF53_MEDTR</name>
<dbReference type="Pfam" id="PF14543">
    <property type="entry name" value="TAXi_N"/>
    <property type="match status" value="1"/>
</dbReference>
<reference evidence="11" key="4">
    <citation type="journal article" date="2018" name="Nat. Plants">
        <title>Whole-genome landscape of Medicago truncatula symbiotic genes.</title>
        <authorList>
            <person name="Pecrix Y."/>
            <person name="Staton S.E."/>
            <person name="Sallet E."/>
            <person name="Lelandais-Briere C."/>
            <person name="Moreau S."/>
            <person name="Carrere S."/>
            <person name="Blein T."/>
            <person name="Jardinaud M.F."/>
            <person name="Latrasse D."/>
            <person name="Zouine M."/>
            <person name="Zahm M."/>
            <person name="Kreplak J."/>
            <person name="Mayjonade B."/>
            <person name="Satge C."/>
            <person name="Perez M."/>
            <person name="Cauet S."/>
            <person name="Marande W."/>
            <person name="Chantry-Darmon C."/>
            <person name="Lopez-Roques C."/>
            <person name="Bouchez O."/>
            <person name="Berard A."/>
            <person name="Debelle F."/>
            <person name="Munos S."/>
            <person name="Bendahmane A."/>
            <person name="Berges H."/>
            <person name="Niebel A."/>
            <person name="Buitink J."/>
            <person name="Frugier F."/>
            <person name="Benhamed M."/>
            <person name="Crespi M."/>
            <person name="Gouzy J."/>
            <person name="Gamas P."/>
        </authorList>
    </citation>
    <scope>NUCLEOTIDE SEQUENCE [LARGE SCALE GENOMIC DNA]</scope>
    <source>
        <strain evidence="11">cv. Jemalong A17</strain>
    </source>
</reference>
<dbReference type="Proteomes" id="UP000002051">
    <property type="component" value="Chromosome 2"/>
</dbReference>
<dbReference type="EMBL" id="CM001218">
    <property type="protein sequence ID" value="KEH36785.1"/>
    <property type="molecule type" value="Genomic_DNA"/>
</dbReference>
<organism evidence="7 10">
    <name type="scientific">Medicago truncatula</name>
    <name type="common">Barrel medic</name>
    <name type="synonym">Medicago tribuloides</name>
    <dbReference type="NCBI Taxonomy" id="3880"/>
    <lineage>
        <taxon>Eukaryota</taxon>
        <taxon>Viridiplantae</taxon>
        <taxon>Streptophyta</taxon>
        <taxon>Embryophyta</taxon>
        <taxon>Tracheophyta</taxon>
        <taxon>Spermatophyta</taxon>
        <taxon>Magnoliopsida</taxon>
        <taxon>eudicotyledons</taxon>
        <taxon>Gunneridae</taxon>
        <taxon>Pentapetalae</taxon>
        <taxon>rosids</taxon>
        <taxon>fabids</taxon>
        <taxon>Fabales</taxon>
        <taxon>Fabaceae</taxon>
        <taxon>Papilionoideae</taxon>
        <taxon>50 kb inversion clade</taxon>
        <taxon>NPAAA clade</taxon>
        <taxon>Hologalegina</taxon>
        <taxon>IRL clade</taxon>
        <taxon>Trifolieae</taxon>
        <taxon>Medicago</taxon>
    </lineage>
</organism>
<dbReference type="EMBL" id="PSQE01000002">
    <property type="protein sequence ID" value="RHN72455.1"/>
    <property type="molecule type" value="Genomic_DNA"/>
</dbReference>
<dbReference type="InterPro" id="IPR001461">
    <property type="entry name" value="Aspartic_peptidase_A1"/>
</dbReference>
<accession>A0A072VF53</accession>
<dbReference type="Gramene" id="rna8168">
    <property type="protein sequence ID" value="RHN72455.1"/>
    <property type="gene ID" value="gene8168"/>
</dbReference>
<dbReference type="GO" id="GO:0005576">
    <property type="term" value="C:extracellular region"/>
    <property type="evidence" value="ECO:0007669"/>
    <property type="project" value="UniProtKB-SubCell"/>
</dbReference>
<dbReference type="PROSITE" id="PS51767">
    <property type="entry name" value="PEPTIDASE_A1"/>
    <property type="match status" value="1"/>
</dbReference>
<gene>
    <name evidence="9" type="primary">25486102</name>
    <name evidence="7" type="ordered locus">MTR_2g022460</name>
    <name evidence="8" type="ORF">MtrunA17_Chr2g0287831</name>
</gene>
<evidence type="ECO:0000313" key="7">
    <source>
        <dbReference type="EMBL" id="KEH36785.1"/>
    </source>
</evidence>
<keyword evidence="4 5" id="KW-0732">Signal</keyword>
<dbReference type="InterPro" id="IPR032861">
    <property type="entry name" value="TAXi_N"/>
</dbReference>
<evidence type="ECO:0000313" key="9">
    <source>
        <dbReference type="EnsemblPlants" id="KEH36785"/>
    </source>
</evidence>
<dbReference type="Proteomes" id="UP000265566">
    <property type="component" value="Chromosome 2"/>
</dbReference>
<reference evidence="8" key="5">
    <citation type="journal article" date="2018" name="Nat. Plants">
        <title>Whole-genome landscape of Medicago truncatula symbiotic genes.</title>
        <authorList>
            <person name="Pecrix Y."/>
            <person name="Gamas P."/>
            <person name="Carrere S."/>
        </authorList>
    </citation>
    <scope>NUCLEOTIDE SEQUENCE</scope>
    <source>
        <tissue evidence="8">Leaves</tissue>
    </source>
</reference>
<keyword evidence="10" id="KW-1185">Reference proteome</keyword>
<dbReference type="KEGG" id="mtr:25486102"/>
<dbReference type="OrthoDB" id="1162128at2759"/>
<evidence type="ECO:0000313" key="11">
    <source>
        <dbReference type="Proteomes" id="UP000265566"/>
    </source>
</evidence>
<comment type="similarity">
    <text evidence="2">Belongs to the peptidase A1 family.</text>
</comment>
<keyword evidence="3" id="KW-0964">Secreted</keyword>
<dbReference type="SUPFAM" id="SSF50630">
    <property type="entry name" value="Acid proteases"/>
    <property type="match status" value="1"/>
</dbReference>
<dbReference type="Pfam" id="PF14541">
    <property type="entry name" value="TAXi_C"/>
    <property type="match status" value="1"/>
</dbReference>
<protein>
    <submittedName>
        <fullName evidence="7">Eukaryotic aspartyl protease family protein</fullName>
    </submittedName>
    <submittedName>
        <fullName evidence="8">Putative aspartic peptidase A1 family, xylanase inhibitor</fullName>
    </submittedName>
</protein>
<evidence type="ECO:0000259" key="6">
    <source>
        <dbReference type="PROSITE" id="PS51767"/>
    </source>
</evidence>
<evidence type="ECO:0000256" key="4">
    <source>
        <dbReference type="ARBA" id="ARBA00022729"/>
    </source>
</evidence>
<dbReference type="PANTHER" id="PTHR47965">
    <property type="entry name" value="ASPARTYL PROTEASE-RELATED"/>
    <property type="match status" value="1"/>
</dbReference>
<dbReference type="InterPro" id="IPR032799">
    <property type="entry name" value="TAXi_C"/>
</dbReference>
<evidence type="ECO:0000256" key="1">
    <source>
        <dbReference type="ARBA" id="ARBA00004239"/>
    </source>
</evidence>
<feature type="domain" description="Peptidase A1" evidence="6">
    <location>
        <begin position="40"/>
        <end position="394"/>
    </location>
</feature>
<proteinExistence type="inferred from homology"/>
<dbReference type="InterPro" id="IPR021109">
    <property type="entry name" value="Peptidase_aspartic_dom_sf"/>
</dbReference>
<dbReference type="FunFam" id="2.40.70.10:FF:000041">
    <property type="entry name" value="Basic 7S globulin"/>
    <property type="match status" value="1"/>
</dbReference>
<dbReference type="Gene3D" id="2.40.70.10">
    <property type="entry name" value="Acid Proteases"/>
    <property type="match status" value="2"/>
</dbReference>
<reference evidence="7 10" key="2">
    <citation type="journal article" date="2014" name="BMC Genomics">
        <title>An improved genome release (version Mt4.0) for the model legume Medicago truncatula.</title>
        <authorList>
            <person name="Tang H."/>
            <person name="Krishnakumar V."/>
            <person name="Bidwell S."/>
            <person name="Rosen B."/>
            <person name="Chan A."/>
            <person name="Zhou S."/>
            <person name="Gentzbittel L."/>
            <person name="Childs K.L."/>
            <person name="Yandell M."/>
            <person name="Gundlach H."/>
            <person name="Mayer K.F."/>
            <person name="Schwartz D.C."/>
            <person name="Town C.D."/>
        </authorList>
    </citation>
    <scope>GENOME REANNOTATION</scope>
    <source>
        <strain evidence="7">A17</strain>
        <strain evidence="9 10">cv. Jemalong A17</strain>
    </source>
</reference>
<keyword evidence="8" id="KW-0378">Hydrolase</keyword>
<evidence type="ECO:0000256" key="2">
    <source>
        <dbReference type="ARBA" id="ARBA00007447"/>
    </source>
</evidence>
<evidence type="ECO:0000256" key="5">
    <source>
        <dbReference type="SAM" id="SignalP"/>
    </source>
</evidence>
<feature type="signal peptide" evidence="5">
    <location>
        <begin position="1"/>
        <end position="22"/>
    </location>
</feature>
<keyword evidence="7" id="KW-0645">Protease</keyword>
<dbReference type="EnsemblPlants" id="KEH36785">
    <property type="protein sequence ID" value="KEH36785"/>
    <property type="gene ID" value="MTR_2g022460"/>
</dbReference>
<dbReference type="GO" id="GO:0006508">
    <property type="term" value="P:proteolysis"/>
    <property type="evidence" value="ECO:0007669"/>
    <property type="project" value="UniProtKB-KW"/>
</dbReference>
<dbReference type="HOGENOM" id="CLU_032185_0_0_1"/>
<evidence type="ECO:0000256" key="3">
    <source>
        <dbReference type="ARBA" id="ARBA00022525"/>
    </source>
</evidence>
<dbReference type="GO" id="GO:0045493">
    <property type="term" value="P:xylan catabolic process"/>
    <property type="evidence" value="ECO:0007669"/>
    <property type="project" value="UniProtKB-KW"/>
</dbReference>
<dbReference type="GO" id="GO:0004190">
    <property type="term" value="F:aspartic-type endopeptidase activity"/>
    <property type="evidence" value="ECO:0007669"/>
    <property type="project" value="InterPro"/>
</dbReference>
<reference evidence="9" key="3">
    <citation type="submission" date="2015-04" db="UniProtKB">
        <authorList>
            <consortium name="EnsemblPlants"/>
        </authorList>
    </citation>
    <scope>IDENTIFICATION</scope>
    <source>
        <strain evidence="9">cv. Jemalong A17</strain>
    </source>
</reference>
<keyword evidence="8" id="KW-0119">Carbohydrate metabolism</keyword>
<dbReference type="InterPro" id="IPR033121">
    <property type="entry name" value="PEPTIDASE_A1"/>
</dbReference>
<sequence length="417" mass="45470">MASFSFSIFLPLFFFLLTIVSSSSNSIFIPITKDNTTQQYTTTLSFGTPFVATNLVVDLSGSHFWVDCSSTKTSSSLSSIPHRSVQCLTAKSHTQTWVSSLENENPIDQDSPCEIVAKNTITGKVATEGKLVEDVLAVKSMKDSIFEPAHEYLFTCSNTLLLNGLSNDAKGIVGFGRSRTSFSSQFFNSIDSDRKITFCLSSSSGFVSLGRRNKVSESEIFRSLTFTPLVTNQNMEYFINVNSIKIGGKKVSFNTLSLSQEGNSGTLLSSIVPYTTMQSSIYANFKSAILKAALSMNISRVDSVAPFEICFGSNGIGASKIGPNVPVIDLVLQSEMVKWRIHGRNSMVRVSDDVMCLGILDGGDEQKNLIVIGGYQLEDVLVQFDFDSSMVGFSSSLLIRDTSCSNFRFGSMDVQSS</sequence>
<dbReference type="AlphaFoldDB" id="A0A072VF53"/>
<evidence type="ECO:0000313" key="10">
    <source>
        <dbReference type="Proteomes" id="UP000002051"/>
    </source>
</evidence>
<comment type="subcellular location">
    <subcellularLocation>
        <location evidence="1">Secreted</location>
        <location evidence="1">Extracellular space</location>
    </subcellularLocation>
</comment>
<reference evidence="7 10" key="1">
    <citation type="journal article" date="2011" name="Nature">
        <title>The Medicago genome provides insight into the evolution of rhizobial symbioses.</title>
        <authorList>
            <person name="Young N.D."/>
            <person name="Debelle F."/>
            <person name="Oldroyd G.E."/>
            <person name="Geurts R."/>
            <person name="Cannon S.B."/>
            <person name="Udvardi M.K."/>
            <person name="Benedito V.A."/>
            <person name="Mayer K.F."/>
            <person name="Gouzy J."/>
            <person name="Schoof H."/>
            <person name="Van de Peer Y."/>
            <person name="Proost S."/>
            <person name="Cook D.R."/>
            <person name="Meyers B.C."/>
            <person name="Spannagl M."/>
            <person name="Cheung F."/>
            <person name="De Mita S."/>
            <person name="Krishnakumar V."/>
            <person name="Gundlach H."/>
            <person name="Zhou S."/>
            <person name="Mudge J."/>
            <person name="Bharti A.K."/>
            <person name="Murray J.D."/>
            <person name="Naoumkina M.A."/>
            <person name="Rosen B."/>
            <person name="Silverstein K.A."/>
            <person name="Tang H."/>
            <person name="Rombauts S."/>
            <person name="Zhao P.X."/>
            <person name="Zhou P."/>
            <person name="Barbe V."/>
            <person name="Bardou P."/>
            <person name="Bechner M."/>
            <person name="Bellec A."/>
            <person name="Berger A."/>
            <person name="Berges H."/>
            <person name="Bidwell S."/>
            <person name="Bisseling T."/>
            <person name="Choisne N."/>
            <person name="Couloux A."/>
            <person name="Denny R."/>
            <person name="Deshpande S."/>
            <person name="Dai X."/>
            <person name="Doyle J.J."/>
            <person name="Dudez A.M."/>
            <person name="Farmer A.D."/>
            <person name="Fouteau S."/>
            <person name="Franken C."/>
            <person name="Gibelin C."/>
            <person name="Gish J."/>
            <person name="Goldstein S."/>
            <person name="Gonzalez A.J."/>
            <person name="Green P.J."/>
            <person name="Hallab A."/>
            <person name="Hartog M."/>
            <person name="Hua A."/>
            <person name="Humphray S.J."/>
            <person name="Jeong D.H."/>
            <person name="Jing Y."/>
            <person name="Jocker A."/>
            <person name="Kenton S.M."/>
            <person name="Kim D.J."/>
            <person name="Klee K."/>
            <person name="Lai H."/>
            <person name="Lang C."/>
            <person name="Lin S."/>
            <person name="Macmil S.L."/>
            <person name="Magdelenat G."/>
            <person name="Matthews L."/>
            <person name="McCorrison J."/>
            <person name="Monaghan E.L."/>
            <person name="Mun J.H."/>
            <person name="Najar F.Z."/>
            <person name="Nicholson C."/>
            <person name="Noirot C."/>
            <person name="O'Bleness M."/>
            <person name="Paule C.R."/>
            <person name="Poulain J."/>
            <person name="Prion F."/>
            <person name="Qin B."/>
            <person name="Qu C."/>
            <person name="Retzel E.F."/>
            <person name="Riddle C."/>
            <person name="Sallet E."/>
            <person name="Samain S."/>
            <person name="Samson N."/>
            <person name="Sanders I."/>
            <person name="Saurat O."/>
            <person name="Scarpelli C."/>
            <person name="Schiex T."/>
            <person name="Segurens B."/>
            <person name="Severin A.J."/>
            <person name="Sherrier D.J."/>
            <person name="Shi R."/>
            <person name="Sims S."/>
            <person name="Singer S.R."/>
            <person name="Sinharoy S."/>
            <person name="Sterck L."/>
            <person name="Viollet A."/>
            <person name="Wang B.B."/>
            <person name="Wang K."/>
            <person name="Wang M."/>
            <person name="Wang X."/>
            <person name="Warfsmann J."/>
            <person name="Weissenbach J."/>
            <person name="White D.D."/>
            <person name="White J.D."/>
            <person name="Wiley G.B."/>
            <person name="Wincker P."/>
            <person name="Xing Y."/>
            <person name="Yang L."/>
            <person name="Yao Z."/>
            <person name="Ying F."/>
            <person name="Zhai J."/>
            <person name="Zhou L."/>
            <person name="Zuber A."/>
            <person name="Denarie J."/>
            <person name="Dixon R.A."/>
            <person name="May G.D."/>
            <person name="Schwartz D.C."/>
            <person name="Rogers J."/>
            <person name="Quetier F."/>
            <person name="Town C.D."/>
            <person name="Roe B.A."/>
        </authorList>
    </citation>
    <scope>NUCLEOTIDE SEQUENCE [LARGE SCALE GENOMIC DNA]</scope>
    <source>
        <strain evidence="7">A17</strain>
        <strain evidence="9 10">cv. Jemalong A17</strain>
    </source>
</reference>
<evidence type="ECO:0000313" key="8">
    <source>
        <dbReference type="EMBL" id="RHN72455.1"/>
    </source>
</evidence>
<keyword evidence="8" id="KW-0624">Polysaccharide degradation</keyword>
<feature type="chain" id="PRO_5014500548" evidence="5">
    <location>
        <begin position="23"/>
        <end position="417"/>
    </location>
</feature>
<keyword evidence="8" id="KW-0326">Glycosidase</keyword>
<dbReference type="PANTHER" id="PTHR47965:SF46">
    <property type="entry name" value="BASIC 7S GLOBULIN-LIKE"/>
    <property type="match status" value="1"/>
</dbReference>